<organism evidence="21">
    <name type="scientific">uncultured Sulfurovum sp</name>
    <dbReference type="NCBI Taxonomy" id="269237"/>
    <lineage>
        <taxon>Bacteria</taxon>
        <taxon>Pseudomonadati</taxon>
        <taxon>Campylobacterota</taxon>
        <taxon>Epsilonproteobacteria</taxon>
        <taxon>Campylobacterales</taxon>
        <taxon>Sulfurovaceae</taxon>
        <taxon>Sulfurovum</taxon>
        <taxon>environmental samples</taxon>
    </lineage>
</organism>
<evidence type="ECO:0000256" key="11">
    <source>
        <dbReference type="ARBA" id="ARBA00022840"/>
    </source>
</evidence>
<evidence type="ECO:0000256" key="12">
    <source>
        <dbReference type="ARBA" id="ARBA00022989"/>
    </source>
</evidence>
<evidence type="ECO:0000256" key="14">
    <source>
        <dbReference type="ARBA" id="ARBA00023137"/>
    </source>
</evidence>
<evidence type="ECO:0000259" key="20">
    <source>
        <dbReference type="Pfam" id="PF13807"/>
    </source>
</evidence>
<evidence type="ECO:0000256" key="6">
    <source>
        <dbReference type="ARBA" id="ARBA00022519"/>
    </source>
</evidence>
<evidence type="ECO:0000256" key="1">
    <source>
        <dbReference type="ARBA" id="ARBA00004429"/>
    </source>
</evidence>
<keyword evidence="11" id="KW-0067">ATP-binding</keyword>
<keyword evidence="13 17" id="KW-0472">Membrane</keyword>
<keyword evidence="10 21" id="KW-0418">Kinase</keyword>
<evidence type="ECO:0000256" key="3">
    <source>
        <dbReference type="ARBA" id="ARBA00008883"/>
    </source>
</evidence>
<evidence type="ECO:0000259" key="18">
    <source>
        <dbReference type="Pfam" id="PF02706"/>
    </source>
</evidence>
<evidence type="ECO:0000256" key="15">
    <source>
        <dbReference type="ARBA" id="ARBA00051245"/>
    </source>
</evidence>
<keyword evidence="9" id="KW-0547">Nucleotide-binding</keyword>
<dbReference type="EC" id="2.7.10.2" evidence="4"/>
<feature type="transmembrane region" description="Helical" evidence="17">
    <location>
        <begin position="496"/>
        <end position="515"/>
    </location>
</feature>
<comment type="catalytic activity">
    <reaction evidence="15">
        <text>L-tyrosyl-[protein] + ATP = O-phospho-L-tyrosyl-[protein] + ADP + H(+)</text>
        <dbReference type="Rhea" id="RHEA:10596"/>
        <dbReference type="Rhea" id="RHEA-COMP:10136"/>
        <dbReference type="Rhea" id="RHEA-COMP:20101"/>
        <dbReference type="ChEBI" id="CHEBI:15378"/>
        <dbReference type="ChEBI" id="CHEBI:30616"/>
        <dbReference type="ChEBI" id="CHEBI:46858"/>
        <dbReference type="ChEBI" id="CHEBI:61978"/>
        <dbReference type="ChEBI" id="CHEBI:456216"/>
        <dbReference type="EC" id="2.7.10.2"/>
    </reaction>
</comment>
<evidence type="ECO:0000256" key="8">
    <source>
        <dbReference type="ARBA" id="ARBA00022692"/>
    </source>
</evidence>
<protein>
    <recommendedName>
        <fullName evidence="4">non-specific protein-tyrosine kinase</fullName>
        <ecNumber evidence="4">2.7.10.2</ecNumber>
    </recommendedName>
</protein>
<keyword evidence="8 17" id="KW-0812">Transmembrane</keyword>
<dbReference type="GO" id="GO:0004715">
    <property type="term" value="F:non-membrane spanning protein tyrosine kinase activity"/>
    <property type="evidence" value="ECO:0007669"/>
    <property type="project" value="UniProtKB-EC"/>
</dbReference>
<dbReference type="InterPro" id="IPR003856">
    <property type="entry name" value="LPS_length_determ_N"/>
</dbReference>
<dbReference type="Pfam" id="PF13807">
    <property type="entry name" value="GNVR"/>
    <property type="match status" value="1"/>
</dbReference>
<feature type="transmembrane region" description="Helical" evidence="17">
    <location>
        <begin position="21"/>
        <end position="40"/>
    </location>
</feature>
<dbReference type="GO" id="GO:0005524">
    <property type="term" value="F:ATP binding"/>
    <property type="evidence" value="ECO:0007669"/>
    <property type="project" value="UniProtKB-KW"/>
</dbReference>
<dbReference type="GO" id="GO:0042802">
    <property type="term" value="F:identical protein binding"/>
    <property type="evidence" value="ECO:0007669"/>
    <property type="project" value="UniProtKB-ARBA"/>
</dbReference>
<keyword evidence="6" id="KW-0997">Cell inner membrane</keyword>
<dbReference type="SUPFAM" id="SSF52540">
    <property type="entry name" value="P-loop containing nucleoside triphosphate hydrolases"/>
    <property type="match status" value="1"/>
</dbReference>
<keyword evidence="12 17" id="KW-1133">Transmembrane helix</keyword>
<proteinExistence type="inferred from homology"/>
<comment type="similarity">
    <text evidence="3">Belongs to the etk/wzc family.</text>
</comment>
<dbReference type="AlphaFoldDB" id="A0A6S6SYQ6"/>
<dbReference type="PANTHER" id="PTHR32309">
    <property type="entry name" value="TYROSINE-PROTEIN KINASE"/>
    <property type="match status" value="1"/>
</dbReference>
<feature type="domain" description="Tyrosine-protein kinase G-rich" evidence="20">
    <location>
        <begin position="439"/>
        <end position="517"/>
    </location>
</feature>
<evidence type="ECO:0000259" key="19">
    <source>
        <dbReference type="Pfam" id="PF13614"/>
    </source>
</evidence>
<evidence type="ECO:0000256" key="4">
    <source>
        <dbReference type="ARBA" id="ARBA00011903"/>
    </source>
</evidence>
<evidence type="ECO:0000256" key="9">
    <source>
        <dbReference type="ARBA" id="ARBA00022741"/>
    </source>
</evidence>
<dbReference type="GO" id="GO:0005886">
    <property type="term" value="C:plasma membrane"/>
    <property type="evidence" value="ECO:0007669"/>
    <property type="project" value="UniProtKB-SubCell"/>
</dbReference>
<name>A0A6S6SYQ6_9BACT</name>
<evidence type="ECO:0000256" key="17">
    <source>
        <dbReference type="SAM" id="Phobius"/>
    </source>
</evidence>
<evidence type="ECO:0000256" key="2">
    <source>
        <dbReference type="ARBA" id="ARBA00007316"/>
    </source>
</evidence>
<evidence type="ECO:0000256" key="5">
    <source>
        <dbReference type="ARBA" id="ARBA00022475"/>
    </source>
</evidence>
<evidence type="ECO:0000256" key="10">
    <source>
        <dbReference type="ARBA" id="ARBA00022777"/>
    </source>
</evidence>
<comment type="subcellular location">
    <subcellularLocation>
        <location evidence="1">Cell inner membrane</location>
        <topology evidence="1">Multi-pass membrane protein</topology>
    </subcellularLocation>
</comment>
<evidence type="ECO:0000256" key="16">
    <source>
        <dbReference type="SAM" id="Coils"/>
    </source>
</evidence>
<dbReference type="InterPro" id="IPR027417">
    <property type="entry name" value="P-loop_NTPase"/>
</dbReference>
<accession>A0A6S6SYQ6</accession>
<keyword evidence="16" id="KW-0175">Coiled coil</keyword>
<feature type="domain" description="Polysaccharide chain length determinant N-terminal" evidence="18">
    <location>
        <begin position="5"/>
        <end position="85"/>
    </location>
</feature>
<dbReference type="FunFam" id="3.40.50.300:FF:000527">
    <property type="entry name" value="Tyrosine-protein kinase etk"/>
    <property type="match status" value="1"/>
</dbReference>
<feature type="coiled-coil region" evidence="16">
    <location>
        <begin position="269"/>
        <end position="299"/>
    </location>
</feature>
<keyword evidence="14" id="KW-0829">Tyrosine-protein kinase</keyword>
<dbReference type="CDD" id="cd05387">
    <property type="entry name" value="BY-kinase"/>
    <property type="match status" value="1"/>
</dbReference>
<comment type="similarity">
    <text evidence="2">Belongs to the CpsD/CapB family.</text>
</comment>
<dbReference type="NCBIfam" id="TIGR01007">
    <property type="entry name" value="eps_fam"/>
    <property type="match status" value="1"/>
</dbReference>
<dbReference type="Gene3D" id="3.40.50.300">
    <property type="entry name" value="P-loop containing nucleotide triphosphate hydrolases"/>
    <property type="match status" value="1"/>
</dbReference>
<dbReference type="PANTHER" id="PTHR32309:SF13">
    <property type="entry name" value="FERRIC ENTEROBACTIN TRANSPORT PROTEIN FEPE"/>
    <property type="match status" value="1"/>
</dbReference>
<dbReference type="InterPro" id="IPR050445">
    <property type="entry name" value="Bact_polysacc_biosynth/exp"/>
</dbReference>
<dbReference type="EMBL" id="CACVAU010000026">
    <property type="protein sequence ID" value="CAA6807674.1"/>
    <property type="molecule type" value="Genomic_DNA"/>
</dbReference>
<gene>
    <name evidence="21" type="ORF">HELGO_WM13260</name>
</gene>
<keyword evidence="5" id="KW-1003">Cell membrane</keyword>
<dbReference type="InterPro" id="IPR005702">
    <property type="entry name" value="Wzc-like_C"/>
</dbReference>
<reference evidence="21" key="1">
    <citation type="submission" date="2020-01" db="EMBL/GenBank/DDBJ databases">
        <authorList>
            <person name="Meier V. D."/>
            <person name="Meier V D."/>
        </authorList>
    </citation>
    <scope>NUCLEOTIDE SEQUENCE</scope>
    <source>
        <strain evidence="21">HLG_WM_MAG_05</strain>
    </source>
</reference>
<keyword evidence="7 21" id="KW-0808">Transferase</keyword>
<evidence type="ECO:0000313" key="21">
    <source>
        <dbReference type="EMBL" id="CAA6807674.1"/>
    </source>
</evidence>
<evidence type="ECO:0000256" key="7">
    <source>
        <dbReference type="ARBA" id="ARBA00022679"/>
    </source>
</evidence>
<sequence>MSRKEEFSFQDISNIFKYYKWSILTMAIIAGSLTYVYLYFQPSIYNSYAIVKVKPYMKVKSEDLINDITSTVQTKEVIEEISLLQTFKINSEALKKVNFKVQYFTDKKYSEVEIYKKVPIELKEINIENPDIIGRLLSVIPVDNGYKLQIKYSFVERIKHKVLGTKLFDFDDTKVYAFNQIANNDYFSFIMDKKLEINAPLHFMINGSKRNIFENRIRPGLEVTQLEKDTSLIKINYFDNIPDRAELYVNALTDSFIEHSINSKNKENNEALKYIVEELEKIKKELKESEEELERYQLSKSVVNPSSQAAIYIRELSDLEIEISENTLRKRLVSNSITFVENNYNLDAIAPSLTQLNDTNTLRLVERLQDDQLTETELLVEYTDEHPKLQSLRKQITSTRKKIAFNLEGLQKSINEQNNNLTQRKIKYERNLEKLPSQERELINIKRNYEVNSKMYDYLLEKKSENKILELATSSDYRIIDHAYISDAPVKPRRTLILLLSVIVGFVLGYILAVIRHNKDRIILGKDDIENLTALEIYGSIPYHKHKENNVQVKSEVKSPFAEAFRVLRTNLQFINKTNDSTVILITSTIGGEGKTTTSANLATILEMAKYKTVIINLDLRKPTLHKFFDFDNKIGISNYLNYTASLEDIVQATEFAHLDIVTSGPIPSDPSELILSKRLPELIAELKTKYDYVIIDTAPIGIVSDTKTIMQYSDMNFIIVRENFAKKNFLVTLEEMILSHGFKNTSVILNASKDKGGEYGYGYSYEYKE</sequence>
<dbReference type="Pfam" id="PF13614">
    <property type="entry name" value="AAA_31"/>
    <property type="match status" value="1"/>
</dbReference>
<dbReference type="InterPro" id="IPR025669">
    <property type="entry name" value="AAA_dom"/>
</dbReference>
<evidence type="ECO:0000256" key="13">
    <source>
        <dbReference type="ARBA" id="ARBA00023136"/>
    </source>
</evidence>
<feature type="domain" description="AAA" evidence="19">
    <location>
        <begin position="582"/>
        <end position="722"/>
    </location>
</feature>
<dbReference type="Pfam" id="PF02706">
    <property type="entry name" value="Wzz"/>
    <property type="match status" value="1"/>
</dbReference>
<dbReference type="InterPro" id="IPR032807">
    <property type="entry name" value="GNVR"/>
</dbReference>